<proteinExistence type="predicted"/>
<dbReference type="InterPro" id="IPR026286">
    <property type="entry name" value="MaiA/AMDase"/>
</dbReference>
<reference evidence="1 2" key="1">
    <citation type="submission" date="2006-06" db="EMBL/GenBank/DDBJ databases">
        <authorList>
            <person name="Moran M.A."/>
            <person name="Ferriera S."/>
            <person name="Johnson J."/>
            <person name="Kravitz S."/>
            <person name="Beeson K."/>
            <person name="Sutton G."/>
            <person name="Rogers Y.-H."/>
            <person name="Friedman R."/>
            <person name="Frazier M."/>
            <person name="Venter J.C."/>
        </authorList>
    </citation>
    <scope>NUCLEOTIDE SEQUENCE [LARGE SCALE GENOMIC DNA]</scope>
    <source>
        <strain evidence="1 2">E-37</strain>
    </source>
</reference>
<dbReference type="OrthoDB" id="9816064at2"/>
<dbReference type="Pfam" id="PF17645">
    <property type="entry name" value="Amdase"/>
    <property type="match status" value="1"/>
</dbReference>
<dbReference type="InterPro" id="IPR053714">
    <property type="entry name" value="Iso_Racemase_Enz_sf"/>
</dbReference>
<dbReference type="AlphaFoldDB" id="A3K572"/>
<organism evidence="1 2">
    <name type="scientific">Sagittula stellata (strain ATCC 700073 / DSM 11524 / E-37)</name>
    <dbReference type="NCBI Taxonomy" id="388399"/>
    <lineage>
        <taxon>Bacteria</taxon>
        <taxon>Pseudomonadati</taxon>
        <taxon>Pseudomonadota</taxon>
        <taxon>Alphaproteobacteria</taxon>
        <taxon>Rhodobacterales</taxon>
        <taxon>Roseobacteraceae</taxon>
        <taxon>Sagittula</taxon>
    </lineage>
</organism>
<dbReference type="RefSeq" id="WP_005860077.1">
    <property type="nucleotide sequence ID" value="NZ_AAYA01000008.1"/>
</dbReference>
<dbReference type="Proteomes" id="UP000005713">
    <property type="component" value="Unassembled WGS sequence"/>
</dbReference>
<protein>
    <submittedName>
        <fullName evidence="1">Asp/Glu/Hydantoin racemase family protein</fullName>
    </submittedName>
</protein>
<keyword evidence="2" id="KW-1185">Reference proteome</keyword>
<dbReference type="PANTHER" id="PTHR40267">
    <property type="entry name" value="BLR3294 PROTEIN"/>
    <property type="match status" value="1"/>
</dbReference>
<dbReference type="PIRSF" id="PIRSF015736">
    <property type="entry name" value="MI"/>
    <property type="match status" value="1"/>
</dbReference>
<gene>
    <name evidence="1" type="ORF">SSE37_13843</name>
</gene>
<evidence type="ECO:0000313" key="1">
    <source>
        <dbReference type="EMBL" id="EBA07673.1"/>
    </source>
</evidence>
<dbReference type="EMBL" id="AAYA01000008">
    <property type="protein sequence ID" value="EBA07673.1"/>
    <property type="molecule type" value="Genomic_DNA"/>
</dbReference>
<evidence type="ECO:0000313" key="2">
    <source>
        <dbReference type="Proteomes" id="UP000005713"/>
    </source>
</evidence>
<sequence>MRGFPYDLDEPPRGVLGLISLHVDETVEADLRRYLPAQGTKLHVTRLRSGDTLTPGSIAGMKVGLTAAAQLLPPAASFDVIAYACTSGTALLGAEEVHEQVAAGATTAAVTDPLTAGLAAMHTLGLERIGVVSPYVADVAEPLCAAFDAGGVAVARTLSFGEEEEARVARIAQASVAAAAREVAQGGGLDGLFLSCTNLRTADLLGPLTAELGLPVLASNQVLAWHMLKLAGIAAPAALPLPDGLR</sequence>
<accession>A3K572</accession>
<dbReference type="PANTHER" id="PTHR40267:SF1">
    <property type="entry name" value="BLR3294 PROTEIN"/>
    <property type="match status" value="1"/>
</dbReference>
<comment type="caution">
    <text evidence="1">The sequence shown here is derived from an EMBL/GenBank/DDBJ whole genome shotgun (WGS) entry which is preliminary data.</text>
</comment>
<name>A3K572_SAGS3</name>
<dbReference type="Gene3D" id="3.40.50.12500">
    <property type="match status" value="1"/>
</dbReference>
<dbReference type="eggNOG" id="COG3473">
    <property type="taxonomic scope" value="Bacteria"/>
</dbReference>